<gene>
    <name evidence="11" type="ORF">OsI_32119</name>
</gene>
<dbReference type="GO" id="GO:0007018">
    <property type="term" value="P:microtubule-based movement"/>
    <property type="evidence" value="ECO:0007669"/>
    <property type="project" value="InterPro"/>
</dbReference>
<evidence type="ECO:0000256" key="6">
    <source>
        <dbReference type="ARBA" id="ARBA00023175"/>
    </source>
</evidence>
<dbReference type="Proteomes" id="UP000007015">
    <property type="component" value="Chromosome 9"/>
</dbReference>
<feature type="region of interest" description="Disordered" evidence="9">
    <location>
        <begin position="524"/>
        <end position="550"/>
    </location>
</feature>
<dbReference type="InterPro" id="IPR036961">
    <property type="entry name" value="Kinesin_motor_dom_sf"/>
</dbReference>
<keyword evidence="3 7" id="KW-0547">Nucleotide-binding</keyword>
<evidence type="ECO:0000256" key="1">
    <source>
        <dbReference type="ARBA" id="ARBA00007310"/>
    </source>
</evidence>
<dbReference type="PANTHER" id="PTHR47968:SF32">
    <property type="entry name" value="KINESIN-LIKE PROTEIN KIN-7J"/>
    <property type="match status" value="1"/>
</dbReference>
<dbReference type="HOGENOM" id="CLU_013407_0_0_1"/>
<feature type="region of interest" description="Disordered" evidence="9">
    <location>
        <begin position="833"/>
        <end position="882"/>
    </location>
</feature>
<feature type="coiled-coil region" evidence="8">
    <location>
        <begin position="355"/>
        <end position="425"/>
    </location>
</feature>
<feature type="domain" description="Kinesin motor" evidence="10">
    <location>
        <begin position="9"/>
        <end position="346"/>
    </location>
</feature>
<feature type="compositionally biased region" description="Polar residues" evidence="9">
    <location>
        <begin position="834"/>
        <end position="846"/>
    </location>
</feature>
<keyword evidence="5 8" id="KW-0175">Coiled coil</keyword>
<dbReference type="Pfam" id="PF11995">
    <property type="entry name" value="DUF3490"/>
    <property type="match status" value="1"/>
</dbReference>
<keyword evidence="6 7" id="KW-0505">Motor protein</keyword>
<comment type="similarity">
    <text evidence="1">Belongs to the TRAFAC class myosin-kinesin ATPase superfamily. Kinesin family. KIN-7 subfamily.</text>
</comment>
<feature type="region of interest" description="Disordered" evidence="9">
    <location>
        <begin position="737"/>
        <end position="759"/>
    </location>
</feature>
<keyword evidence="12" id="KW-1185">Reference proteome</keyword>
<evidence type="ECO:0000259" key="10">
    <source>
        <dbReference type="PROSITE" id="PS50067"/>
    </source>
</evidence>
<evidence type="ECO:0000256" key="5">
    <source>
        <dbReference type="ARBA" id="ARBA00023054"/>
    </source>
</evidence>
<evidence type="ECO:0000313" key="11">
    <source>
        <dbReference type="EMBL" id="EEC84919.1"/>
    </source>
</evidence>
<dbReference type="FunFam" id="3.40.850.10:FF:000016">
    <property type="entry name" value="Kinesin-like protein"/>
    <property type="match status" value="1"/>
</dbReference>
<feature type="region of interest" description="Disordered" evidence="9">
    <location>
        <begin position="771"/>
        <end position="796"/>
    </location>
</feature>
<dbReference type="EMBL" id="CM000134">
    <property type="protein sequence ID" value="EEC84919.1"/>
    <property type="molecule type" value="Genomic_DNA"/>
</dbReference>
<evidence type="ECO:0000256" key="3">
    <source>
        <dbReference type="ARBA" id="ARBA00022741"/>
    </source>
</evidence>
<feature type="coiled-coil region" evidence="8">
    <location>
        <begin position="645"/>
        <end position="672"/>
    </location>
</feature>
<dbReference type="InterPro" id="IPR027417">
    <property type="entry name" value="P-loop_NTPase"/>
</dbReference>
<proteinExistence type="inferred from homology"/>
<evidence type="ECO:0000313" key="12">
    <source>
        <dbReference type="Proteomes" id="UP000007015"/>
    </source>
</evidence>
<dbReference type="PRINTS" id="PR00380">
    <property type="entry name" value="KINESINHEAVY"/>
</dbReference>
<dbReference type="Gramene" id="BGIOSGA031126-TA">
    <property type="protein sequence ID" value="BGIOSGA031126-PA"/>
    <property type="gene ID" value="BGIOSGA031126"/>
</dbReference>
<dbReference type="InterPro" id="IPR021881">
    <property type="entry name" value="NACK_C"/>
</dbReference>
<evidence type="ECO:0000256" key="8">
    <source>
        <dbReference type="SAM" id="Coils"/>
    </source>
</evidence>
<dbReference type="CDD" id="cd01374">
    <property type="entry name" value="KISc_CENP_E"/>
    <property type="match status" value="1"/>
</dbReference>
<feature type="compositionally biased region" description="Basic and acidic residues" evidence="9">
    <location>
        <begin position="780"/>
        <end position="793"/>
    </location>
</feature>
<dbReference type="AlphaFoldDB" id="B8BDS7"/>
<evidence type="ECO:0000256" key="7">
    <source>
        <dbReference type="PROSITE-ProRule" id="PRU00283"/>
    </source>
</evidence>
<dbReference type="GO" id="GO:0005524">
    <property type="term" value="F:ATP binding"/>
    <property type="evidence" value="ECO:0007669"/>
    <property type="project" value="UniProtKB-UniRule"/>
</dbReference>
<dbReference type="OMA" id="AIKLYAC"/>
<feature type="compositionally biased region" description="Basic and acidic residues" evidence="9">
    <location>
        <begin position="533"/>
        <end position="546"/>
    </location>
</feature>
<organism evidence="11 12">
    <name type="scientific">Oryza sativa subsp. indica</name>
    <name type="common">Rice</name>
    <dbReference type="NCBI Taxonomy" id="39946"/>
    <lineage>
        <taxon>Eukaryota</taxon>
        <taxon>Viridiplantae</taxon>
        <taxon>Streptophyta</taxon>
        <taxon>Embryophyta</taxon>
        <taxon>Tracheophyta</taxon>
        <taxon>Spermatophyta</taxon>
        <taxon>Magnoliopsida</taxon>
        <taxon>Liliopsida</taxon>
        <taxon>Poales</taxon>
        <taxon>Poaceae</taxon>
        <taxon>BOP clade</taxon>
        <taxon>Oryzoideae</taxon>
        <taxon>Oryzeae</taxon>
        <taxon>Oryzinae</taxon>
        <taxon>Oryza</taxon>
        <taxon>Oryza sativa</taxon>
    </lineage>
</organism>
<feature type="compositionally biased region" description="Basic and acidic residues" evidence="9">
    <location>
        <begin position="602"/>
        <end position="618"/>
    </location>
</feature>
<protein>
    <recommendedName>
        <fullName evidence="10">Kinesin motor domain-containing protein</fullName>
    </recommendedName>
</protein>
<feature type="region of interest" description="Disordered" evidence="9">
    <location>
        <begin position="586"/>
        <end position="632"/>
    </location>
</feature>
<dbReference type="GO" id="GO:0005874">
    <property type="term" value="C:microtubule"/>
    <property type="evidence" value="ECO:0007669"/>
    <property type="project" value="UniProtKB-KW"/>
</dbReference>
<sequence length="1093" mass="124246">MAGEERPERIVVSVRLRPVNAREAERGDGSDWECAGPTTLTFRGAVPERAMFPASYSYDRVFSHECGTRQVYDEGARQVAMSVLSGINASIFAYGQTSSGKTYTMVGITEYSMSDIYDYIEKHPEREFILKFSAMEIYNEAVRDLLSSDATPLRLLDDPEVTFFLDMKGTVVEKLTEETLRDKGHLLELLAVCEAQRQIGETAMNEASSRSHQILRMTVESSAKQFLGKGNSSTLIACVVLMKYLHLNFVDLAGSERASQTASAGMRLKEGSHINRSLLTLGKVIRQLSKGRNGHIPYRDSKLTRILQSSLGGNARTAIICTMSPAHCHIEQSRNTLLFANCAKDVVTNAQVNVVMSDKALVKHLQREIARLENELKFPASASCTSHAEILREKDELIKNLEEQLRELMEQKDTVQSQLDNFRKVASDGDINNHLARRWSRSSDSIPRIVSEGAFSSSDTQDIDYQDQTMDELSVPHSFPPSSQISDITEEHEAQRVAHRAESEPPEEHCKEVQCIETNKLRSRRSQEFFQTPEKKTHTDDQKHSESMSNSAENAIKLYACDFEPSFDLEKPETEESLALKSWFDDSASTTPSSETFRYSTRRPEKVRKSLSPDEIADKSTGNAEEDKSTCNAEEETAVNDIGCVTELEEQLKELMEQKDTVQSQLDNFRKVASDGDINNHLARRWSRSSDSIPRIVSEGAFSSSDTQDIDYQDQTMDELSVPHSFPPSSQISDITEEHEAQRVAHRAESEPPEEHCKEVQCIETNKLRSRRSQEFFQTPEKKTHTDDQKHSESMSNSAENAIKLYACDFEPSFDLEKPETEESLALKSWFDDSASTTPSSETFRYSTRRPEKVRKSLSPDEIADKSTGNAEEDKSTCNAEEETAVNDIGCVTEVKQKTEMNHAPQSSEQHQKLPRSPFRYGTSISRRQQQEIIELWHDCNVSIVHRTYFFLLFKGDQTDSIYMEVEHRRLSFIKNSLIADGELHATTASSLRNLRHERDMLYRQMVRKLHLAEKERLYGKWGIDMSTKQRRLQLSRRIWTQTGMDHVRESAALVAKLVEHLEKGQAIREMFGLSFSFKPRRSFSWVGVYSRD</sequence>
<reference evidence="11 12" key="1">
    <citation type="journal article" date="2005" name="PLoS Biol.">
        <title>The genomes of Oryza sativa: a history of duplications.</title>
        <authorList>
            <person name="Yu J."/>
            <person name="Wang J."/>
            <person name="Lin W."/>
            <person name="Li S."/>
            <person name="Li H."/>
            <person name="Zhou J."/>
            <person name="Ni P."/>
            <person name="Dong W."/>
            <person name="Hu S."/>
            <person name="Zeng C."/>
            <person name="Zhang J."/>
            <person name="Zhang Y."/>
            <person name="Li R."/>
            <person name="Xu Z."/>
            <person name="Li S."/>
            <person name="Li X."/>
            <person name="Zheng H."/>
            <person name="Cong L."/>
            <person name="Lin L."/>
            <person name="Yin J."/>
            <person name="Geng J."/>
            <person name="Li G."/>
            <person name="Shi J."/>
            <person name="Liu J."/>
            <person name="Lv H."/>
            <person name="Li J."/>
            <person name="Wang J."/>
            <person name="Deng Y."/>
            <person name="Ran L."/>
            <person name="Shi X."/>
            <person name="Wang X."/>
            <person name="Wu Q."/>
            <person name="Li C."/>
            <person name="Ren X."/>
            <person name="Wang J."/>
            <person name="Wang X."/>
            <person name="Li D."/>
            <person name="Liu D."/>
            <person name="Zhang X."/>
            <person name="Ji Z."/>
            <person name="Zhao W."/>
            <person name="Sun Y."/>
            <person name="Zhang Z."/>
            <person name="Bao J."/>
            <person name="Han Y."/>
            <person name="Dong L."/>
            <person name="Ji J."/>
            <person name="Chen P."/>
            <person name="Wu S."/>
            <person name="Liu J."/>
            <person name="Xiao Y."/>
            <person name="Bu D."/>
            <person name="Tan J."/>
            <person name="Yang L."/>
            <person name="Ye C."/>
            <person name="Zhang J."/>
            <person name="Xu J."/>
            <person name="Zhou Y."/>
            <person name="Yu Y."/>
            <person name="Zhang B."/>
            <person name="Zhuang S."/>
            <person name="Wei H."/>
            <person name="Liu B."/>
            <person name="Lei M."/>
            <person name="Yu H."/>
            <person name="Li Y."/>
            <person name="Xu H."/>
            <person name="Wei S."/>
            <person name="He X."/>
            <person name="Fang L."/>
            <person name="Zhang Z."/>
            <person name="Zhang Y."/>
            <person name="Huang X."/>
            <person name="Su Z."/>
            <person name="Tong W."/>
            <person name="Li J."/>
            <person name="Tong Z."/>
            <person name="Li S."/>
            <person name="Ye J."/>
            <person name="Wang L."/>
            <person name="Fang L."/>
            <person name="Lei T."/>
            <person name="Chen C."/>
            <person name="Chen H."/>
            <person name="Xu Z."/>
            <person name="Li H."/>
            <person name="Huang H."/>
            <person name="Zhang F."/>
            <person name="Xu H."/>
            <person name="Li N."/>
            <person name="Zhao C."/>
            <person name="Li S."/>
            <person name="Dong L."/>
            <person name="Huang Y."/>
            <person name="Li L."/>
            <person name="Xi Y."/>
            <person name="Qi Q."/>
            <person name="Li W."/>
            <person name="Zhang B."/>
            <person name="Hu W."/>
            <person name="Zhang Y."/>
            <person name="Tian X."/>
            <person name="Jiao Y."/>
            <person name="Liang X."/>
            <person name="Jin J."/>
            <person name="Gao L."/>
            <person name="Zheng W."/>
            <person name="Hao B."/>
            <person name="Liu S."/>
            <person name="Wang W."/>
            <person name="Yuan L."/>
            <person name="Cao M."/>
            <person name="McDermott J."/>
            <person name="Samudrala R."/>
            <person name="Wang J."/>
            <person name="Wong G.K."/>
            <person name="Yang H."/>
        </authorList>
    </citation>
    <scope>NUCLEOTIDE SEQUENCE [LARGE SCALE GENOMIC DNA]</scope>
    <source>
        <strain evidence="12">cv. 93-11</strain>
    </source>
</reference>
<dbReference type="GO" id="GO:0008017">
    <property type="term" value="F:microtubule binding"/>
    <property type="evidence" value="ECO:0007669"/>
    <property type="project" value="InterPro"/>
</dbReference>
<dbReference type="SUPFAM" id="SSF52540">
    <property type="entry name" value="P-loop containing nucleoside triphosphate hydrolases"/>
    <property type="match status" value="1"/>
</dbReference>
<evidence type="ECO:0000256" key="4">
    <source>
        <dbReference type="ARBA" id="ARBA00022840"/>
    </source>
</evidence>
<dbReference type="PROSITE" id="PS50067">
    <property type="entry name" value="KINESIN_MOTOR_2"/>
    <property type="match status" value="1"/>
</dbReference>
<dbReference type="InterPro" id="IPR001752">
    <property type="entry name" value="Kinesin_motor_dom"/>
</dbReference>
<feature type="binding site" evidence="7">
    <location>
        <begin position="95"/>
        <end position="102"/>
    </location>
    <ligand>
        <name>ATP</name>
        <dbReference type="ChEBI" id="CHEBI:30616"/>
    </ligand>
</feature>
<dbReference type="PANTHER" id="PTHR47968">
    <property type="entry name" value="CENTROMERE PROTEIN E"/>
    <property type="match status" value="1"/>
</dbReference>
<dbReference type="SMART" id="SM00129">
    <property type="entry name" value="KISc"/>
    <property type="match status" value="1"/>
</dbReference>
<dbReference type="Pfam" id="PF00225">
    <property type="entry name" value="Kinesin"/>
    <property type="match status" value="1"/>
</dbReference>
<evidence type="ECO:0000256" key="9">
    <source>
        <dbReference type="SAM" id="MobiDB-lite"/>
    </source>
</evidence>
<accession>B8BDS7</accession>
<keyword evidence="2" id="KW-0493">Microtubule</keyword>
<dbReference type="InterPro" id="IPR027640">
    <property type="entry name" value="Kinesin-like_fam"/>
</dbReference>
<keyword evidence="4 7" id="KW-0067">ATP-binding</keyword>
<evidence type="ECO:0000256" key="2">
    <source>
        <dbReference type="ARBA" id="ARBA00022701"/>
    </source>
</evidence>
<feature type="region of interest" description="Disordered" evidence="9">
    <location>
        <begin position="899"/>
        <end position="919"/>
    </location>
</feature>
<feature type="region of interest" description="Disordered" evidence="9">
    <location>
        <begin position="490"/>
        <end position="512"/>
    </location>
</feature>
<feature type="compositionally biased region" description="Polar residues" evidence="9">
    <location>
        <begin position="587"/>
        <end position="599"/>
    </location>
</feature>
<feature type="compositionally biased region" description="Basic and acidic residues" evidence="9">
    <location>
        <begin position="849"/>
        <end position="865"/>
    </location>
</feature>
<dbReference type="GO" id="GO:0003777">
    <property type="term" value="F:microtubule motor activity"/>
    <property type="evidence" value="ECO:0007669"/>
    <property type="project" value="InterPro"/>
</dbReference>
<dbReference type="STRING" id="39946.B8BDS7"/>
<dbReference type="Gene3D" id="3.40.850.10">
    <property type="entry name" value="Kinesin motor domain"/>
    <property type="match status" value="1"/>
</dbReference>
<name>B8BDS7_ORYSI</name>